<evidence type="ECO:0000256" key="6">
    <source>
        <dbReference type="ARBA" id="ARBA00023004"/>
    </source>
</evidence>
<feature type="domain" description="TauD/TfdA-like" evidence="7">
    <location>
        <begin position="217"/>
        <end position="457"/>
    </location>
</feature>
<dbReference type="EMBL" id="KV878343">
    <property type="protein sequence ID" value="OJJ46207.1"/>
    <property type="molecule type" value="Genomic_DNA"/>
</dbReference>
<dbReference type="Pfam" id="PF06155">
    <property type="entry name" value="GBBH-like_N"/>
    <property type="match status" value="1"/>
</dbReference>
<name>A0A1L9SGJ1_9EURO</name>
<gene>
    <name evidence="9" type="ORF">ASPZODRAFT_133210</name>
</gene>
<evidence type="ECO:0000313" key="10">
    <source>
        <dbReference type="Proteomes" id="UP000184188"/>
    </source>
</evidence>
<keyword evidence="6" id="KW-0408">Iron</keyword>
<proteinExistence type="inferred from homology"/>
<dbReference type="GO" id="GO:0045329">
    <property type="term" value="P:carnitine biosynthetic process"/>
    <property type="evidence" value="ECO:0007669"/>
    <property type="project" value="TreeGrafter"/>
</dbReference>
<dbReference type="GO" id="GO:0005739">
    <property type="term" value="C:mitochondrion"/>
    <property type="evidence" value="ECO:0007669"/>
    <property type="project" value="TreeGrafter"/>
</dbReference>
<dbReference type="InterPro" id="IPR003819">
    <property type="entry name" value="TauD/TfdA-like"/>
</dbReference>
<dbReference type="PANTHER" id="PTHR10696">
    <property type="entry name" value="GAMMA-BUTYROBETAINE HYDROXYLASE-RELATED"/>
    <property type="match status" value="1"/>
</dbReference>
<dbReference type="InterPro" id="IPR050411">
    <property type="entry name" value="AlphaKG_dependent_hydroxylases"/>
</dbReference>
<evidence type="ECO:0000256" key="3">
    <source>
        <dbReference type="ARBA" id="ARBA00022723"/>
    </source>
</evidence>
<dbReference type="GO" id="GO:0016706">
    <property type="term" value="F:2-oxoglutarate-dependent dioxygenase activity"/>
    <property type="evidence" value="ECO:0007669"/>
    <property type="project" value="UniProtKB-ARBA"/>
</dbReference>
<keyword evidence="10" id="KW-1185">Reference proteome</keyword>
<evidence type="ECO:0000259" key="7">
    <source>
        <dbReference type="Pfam" id="PF02668"/>
    </source>
</evidence>
<evidence type="ECO:0000259" key="8">
    <source>
        <dbReference type="Pfam" id="PF06155"/>
    </source>
</evidence>
<dbReference type="AlphaFoldDB" id="A0A1L9SGJ1"/>
<dbReference type="GeneID" id="34609687"/>
<dbReference type="InterPro" id="IPR042098">
    <property type="entry name" value="TauD-like_sf"/>
</dbReference>
<dbReference type="OrthoDB" id="406634at2759"/>
<evidence type="ECO:0008006" key="11">
    <source>
        <dbReference type="Google" id="ProtNLM"/>
    </source>
</evidence>
<dbReference type="STRING" id="1073090.A0A1L9SGJ1"/>
<evidence type="ECO:0000256" key="1">
    <source>
        <dbReference type="ARBA" id="ARBA00001954"/>
    </source>
</evidence>
<evidence type="ECO:0000313" key="9">
    <source>
        <dbReference type="EMBL" id="OJJ46207.1"/>
    </source>
</evidence>
<dbReference type="GO" id="GO:0046872">
    <property type="term" value="F:metal ion binding"/>
    <property type="evidence" value="ECO:0007669"/>
    <property type="project" value="UniProtKB-KW"/>
</dbReference>
<dbReference type="Gene3D" id="3.60.130.10">
    <property type="entry name" value="Clavaminate synthase-like"/>
    <property type="match status" value="1"/>
</dbReference>
<evidence type="ECO:0000256" key="4">
    <source>
        <dbReference type="ARBA" id="ARBA00022964"/>
    </source>
</evidence>
<keyword evidence="5" id="KW-0560">Oxidoreductase</keyword>
<organism evidence="9 10">
    <name type="scientific">Penicilliopsis zonata CBS 506.65</name>
    <dbReference type="NCBI Taxonomy" id="1073090"/>
    <lineage>
        <taxon>Eukaryota</taxon>
        <taxon>Fungi</taxon>
        <taxon>Dikarya</taxon>
        <taxon>Ascomycota</taxon>
        <taxon>Pezizomycotina</taxon>
        <taxon>Eurotiomycetes</taxon>
        <taxon>Eurotiomycetidae</taxon>
        <taxon>Eurotiales</taxon>
        <taxon>Aspergillaceae</taxon>
        <taxon>Penicilliopsis</taxon>
    </lineage>
</organism>
<dbReference type="Proteomes" id="UP000184188">
    <property type="component" value="Unassembled WGS sequence"/>
</dbReference>
<dbReference type="InterPro" id="IPR038492">
    <property type="entry name" value="GBBH-like_N_sf"/>
</dbReference>
<evidence type="ECO:0000256" key="5">
    <source>
        <dbReference type="ARBA" id="ARBA00023002"/>
    </source>
</evidence>
<evidence type="ECO:0000256" key="2">
    <source>
        <dbReference type="ARBA" id="ARBA00008654"/>
    </source>
</evidence>
<dbReference type="Gene3D" id="3.30.2020.30">
    <property type="match status" value="1"/>
</dbReference>
<comment type="similarity">
    <text evidence="2">Belongs to the gamma-BBH/TMLD family.</text>
</comment>
<accession>A0A1L9SGJ1</accession>
<protein>
    <recommendedName>
        <fullName evidence="11">TauD/TfdA-like domain-containing protein</fullName>
    </recommendedName>
</protein>
<dbReference type="RefSeq" id="XP_022580717.1">
    <property type="nucleotide sequence ID" value="XM_022723222.1"/>
</dbReference>
<feature type="domain" description="Gamma-butyrobetaine hydroxylase-like N-terminal" evidence="8">
    <location>
        <begin position="109"/>
        <end position="173"/>
    </location>
</feature>
<dbReference type="SUPFAM" id="SSF51197">
    <property type="entry name" value="Clavaminate synthase-like"/>
    <property type="match status" value="1"/>
</dbReference>
<keyword evidence="4" id="KW-0223">Dioxygenase</keyword>
<sequence>MAQSLGLALRSSRRALPSLYRRSFSVYSRQVAVGQGDAATSTTAEVENRSLEWELNHWKASKKQESKRASLRLPDSYLQQLEQTIAQVLPVKLQDSYLKWEDNYGPLAKDERIHYVQLRDACKCPTCVDQHSKQRNFRTTDIPSWIQPRTLEWKDGSLTVQWHNDIKSYPPTHTSTYSIDDLRALTMGIKHQDMQRIDRNRRFWTRQIMRKRQHWISYDDYMNDELKFAVAMRSLAVYGILFVKDIPESREMVEKIATRMGPLRNTFYGPTWDVRSVPKAKNVAYTNQFLGFHMDLLYMNEPPGYQLLHCLQNSCEGGESLFSDALYAAYVVRLVAPEYYKALCSFRLGYEYRHENHVYSNRWPVVQASWDARAQPYRVNYSPPFQSPLYLDQRDQENFEKFKDALEFFTRIMENKKSSFELKLNPGECVIFENRRIVHARRQFNTESGHRWLAGAYVDDDAVRSTIHVCQKKYPSAFPPTRGPSKEPESE</sequence>
<keyword evidence="3" id="KW-0479">Metal-binding</keyword>
<dbReference type="CDD" id="cd00250">
    <property type="entry name" value="CAS_like"/>
    <property type="match status" value="1"/>
</dbReference>
<reference evidence="10" key="1">
    <citation type="journal article" date="2017" name="Genome Biol.">
        <title>Comparative genomics reveals high biological diversity and specific adaptations in the industrially and medically important fungal genus Aspergillus.</title>
        <authorList>
            <person name="de Vries R.P."/>
            <person name="Riley R."/>
            <person name="Wiebenga A."/>
            <person name="Aguilar-Osorio G."/>
            <person name="Amillis S."/>
            <person name="Uchima C.A."/>
            <person name="Anderluh G."/>
            <person name="Asadollahi M."/>
            <person name="Askin M."/>
            <person name="Barry K."/>
            <person name="Battaglia E."/>
            <person name="Bayram O."/>
            <person name="Benocci T."/>
            <person name="Braus-Stromeyer S.A."/>
            <person name="Caldana C."/>
            <person name="Canovas D."/>
            <person name="Cerqueira G.C."/>
            <person name="Chen F."/>
            <person name="Chen W."/>
            <person name="Choi C."/>
            <person name="Clum A."/>
            <person name="Dos Santos R.A."/>
            <person name="Damasio A.R."/>
            <person name="Diallinas G."/>
            <person name="Emri T."/>
            <person name="Fekete E."/>
            <person name="Flipphi M."/>
            <person name="Freyberg S."/>
            <person name="Gallo A."/>
            <person name="Gournas C."/>
            <person name="Habgood R."/>
            <person name="Hainaut M."/>
            <person name="Harispe M.L."/>
            <person name="Henrissat B."/>
            <person name="Hilden K.S."/>
            <person name="Hope R."/>
            <person name="Hossain A."/>
            <person name="Karabika E."/>
            <person name="Karaffa L."/>
            <person name="Karanyi Z."/>
            <person name="Krasevec N."/>
            <person name="Kuo A."/>
            <person name="Kusch H."/>
            <person name="LaButti K."/>
            <person name="Lagendijk E.L."/>
            <person name="Lapidus A."/>
            <person name="Levasseur A."/>
            <person name="Lindquist E."/>
            <person name="Lipzen A."/>
            <person name="Logrieco A.F."/>
            <person name="MacCabe A."/>
            <person name="Maekelae M.R."/>
            <person name="Malavazi I."/>
            <person name="Melin P."/>
            <person name="Meyer V."/>
            <person name="Mielnichuk N."/>
            <person name="Miskei M."/>
            <person name="Molnar A.P."/>
            <person name="Mule G."/>
            <person name="Ngan C.Y."/>
            <person name="Orejas M."/>
            <person name="Orosz E."/>
            <person name="Ouedraogo J.P."/>
            <person name="Overkamp K.M."/>
            <person name="Park H.-S."/>
            <person name="Perrone G."/>
            <person name="Piumi F."/>
            <person name="Punt P.J."/>
            <person name="Ram A.F."/>
            <person name="Ramon A."/>
            <person name="Rauscher S."/>
            <person name="Record E."/>
            <person name="Riano-Pachon D.M."/>
            <person name="Robert V."/>
            <person name="Roehrig J."/>
            <person name="Ruller R."/>
            <person name="Salamov A."/>
            <person name="Salih N.S."/>
            <person name="Samson R.A."/>
            <person name="Sandor E."/>
            <person name="Sanguinetti M."/>
            <person name="Schuetze T."/>
            <person name="Sepcic K."/>
            <person name="Shelest E."/>
            <person name="Sherlock G."/>
            <person name="Sophianopoulou V."/>
            <person name="Squina F.M."/>
            <person name="Sun H."/>
            <person name="Susca A."/>
            <person name="Todd R.B."/>
            <person name="Tsang A."/>
            <person name="Unkles S.E."/>
            <person name="van de Wiele N."/>
            <person name="van Rossen-Uffink D."/>
            <person name="Oliveira J.V."/>
            <person name="Vesth T.C."/>
            <person name="Visser J."/>
            <person name="Yu J.-H."/>
            <person name="Zhou M."/>
            <person name="Andersen M.R."/>
            <person name="Archer D.B."/>
            <person name="Baker S.E."/>
            <person name="Benoit I."/>
            <person name="Brakhage A.A."/>
            <person name="Braus G.H."/>
            <person name="Fischer R."/>
            <person name="Frisvad J.C."/>
            <person name="Goldman G.H."/>
            <person name="Houbraken J."/>
            <person name="Oakley B."/>
            <person name="Pocsi I."/>
            <person name="Scazzocchio C."/>
            <person name="Seiboth B."/>
            <person name="vanKuyk P.A."/>
            <person name="Wortman J."/>
            <person name="Dyer P.S."/>
            <person name="Grigoriev I.V."/>
        </authorList>
    </citation>
    <scope>NUCLEOTIDE SEQUENCE [LARGE SCALE GENOMIC DNA]</scope>
    <source>
        <strain evidence="10">CBS 506.65</strain>
    </source>
</reference>
<dbReference type="InterPro" id="IPR010376">
    <property type="entry name" value="GBBH-like_N"/>
</dbReference>
<dbReference type="VEuPathDB" id="FungiDB:ASPZODRAFT_133210"/>
<comment type="cofactor">
    <cofactor evidence="1">
        <name>Fe(2+)</name>
        <dbReference type="ChEBI" id="CHEBI:29033"/>
    </cofactor>
</comment>
<dbReference type="Pfam" id="PF02668">
    <property type="entry name" value="TauD"/>
    <property type="match status" value="1"/>
</dbReference>
<dbReference type="PANTHER" id="PTHR10696:SF25">
    <property type="entry name" value="OXIDOREDUCTASE AIM17-RELATED"/>
    <property type="match status" value="1"/>
</dbReference>